<accession>A0ACC8ENF2</accession>
<keyword evidence="2" id="KW-1185">Reference proteome</keyword>
<evidence type="ECO:0000313" key="2">
    <source>
        <dbReference type="Proteomes" id="UP000250078"/>
    </source>
</evidence>
<reference evidence="1 2" key="1">
    <citation type="journal article" date="2016" name="Nat. Commun.">
        <title>Ectomycorrhizal ecology is imprinted in the genome of the dominant symbiotic fungus Cenococcum geophilum.</title>
        <authorList>
            <consortium name="DOE Joint Genome Institute"/>
            <person name="Peter M."/>
            <person name="Kohler A."/>
            <person name="Ohm R.A."/>
            <person name="Kuo A."/>
            <person name="Krutzmann J."/>
            <person name="Morin E."/>
            <person name="Arend M."/>
            <person name="Barry K.W."/>
            <person name="Binder M."/>
            <person name="Choi C."/>
            <person name="Clum A."/>
            <person name="Copeland A."/>
            <person name="Grisel N."/>
            <person name="Haridas S."/>
            <person name="Kipfer T."/>
            <person name="LaButti K."/>
            <person name="Lindquist E."/>
            <person name="Lipzen A."/>
            <person name="Maire R."/>
            <person name="Meier B."/>
            <person name="Mihaltcheva S."/>
            <person name="Molinier V."/>
            <person name="Murat C."/>
            <person name="Poggeler S."/>
            <person name="Quandt C.A."/>
            <person name="Sperisen C."/>
            <person name="Tritt A."/>
            <person name="Tisserant E."/>
            <person name="Crous P.W."/>
            <person name="Henrissat B."/>
            <person name="Nehls U."/>
            <person name="Egli S."/>
            <person name="Spatafora J.W."/>
            <person name="Grigoriev I.V."/>
            <person name="Martin F.M."/>
        </authorList>
    </citation>
    <scope>NUCLEOTIDE SEQUENCE [LARGE SCALE GENOMIC DNA]</scope>
    <source>
        <strain evidence="1 2">1.58</strain>
    </source>
</reference>
<evidence type="ECO:0000313" key="1">
    <source>
        <dbReference type="EMBL" id="OCK87858.1"/>
    </source>
</evidence>
<protein>
    <submittedName>
        <fullName evidence="1">Uncharacterized protein</fullName>
    </submittedName>
</protein>
<dbReference type="Proteomes" id="UP000250078">
    <property type="component" value="Unassembled WGS sequence"/>
</dbReference>
<proteinExistence type="predicted"/>
<name>A0ACC8ENF2_9PEZI</name>
<sequence length="380" mass="43342">MPQRLPRTASEWAREVKNHGLSDGNIHNVLEYKSTSKIEFERYLCLRVIWRVRKQAYFKPSDWLPGDALVKAEEFLGTMTSWSKYLDSMGKTLAGAPIADVGTFTLAQYYQLRVYEDIDKDHGNYELPKIFPIAGRTSSKTTEQTELAPTTPTRLSGKKASRVVLTDDSGELDSFCPGSEENLIFGPWHPLTISATNDELKVNMALVFFLNSTTMHHPDVRADWKMHKRFFKFGNLFEASTDGYLEKGQSGEVGAILEVKAYIREDNILQIQMQESARMAAWIFANPDDGELHRSASGKESTRRLLISQDNHEIYLTFAEYDAAYVEYLRDNGSQDSSETAKRPRSFMRMNQFGPWDTTISEHMKQLGHIVLAFTIQQSH</sequence>
<dbReference type="EMBL" id="KV748254">
    <property type="protein sequence ID" value="OCK87858.1"/>
    <property type="molecule type" value="Genomic_DNA"/>
</dbReference>
<organism evidence="1 2">
    <name type="scientific">Cenococcum geophilum 1.58</name>
    <dbReference type="NCBI Taxonomy" id="794803"/>
    <lineage>
        <taxon>Eukaryota</taxon>
        <taxon>Fungi</taxon>
        <taxon>Dikarya</taxon>
        <taxon>Ascomycota</taxon>
        <taxon>Pezizomycotina</taxon>
        <taxon>Dothideomycetes</taxon>
        <taxon>Pleosporomycetidae</taxon>
        <taxon>Gloniales</taxon>
        <taxon>Gloniaceae</taxon>
        <taxon>Cenococcum</taxon>
    </lineage>
</organism>
<gene>
    <name evidence="1" type="ORF">K441DRAFT_647919</name>
</gene>